<dbReference type="Gene3D" id="3.30.110.150">
    <property type="entry name" value="SepF-like protein"/>
    <property type="match status" value="1"/>
</dbReference>
<comment type="subcellular location">
    <subcellularLocation>
        <location evidence="6">Cytoplasm</location>
    </subcellularLocation>
    <text evidence="6">Localizes to the division site, in a FtsZ-dependent manner.</text>
</comment>
<evidence type="ECO:0000256" key="7">
    <source>
        <dbReference type="SAM" id="MobiDB-lite"/>
    </source>
</evidence>
<protein>
    <recommendedName>
        <fullName evidence="6">Cell division protein SepF</fullName>
    </recommendedName>
</protein>
<dbReference type="EMBL" id="ACSB01000008">
    <property type="protein sequence ID" value="EHB88102.1"/>
    <property type="molecule type" value="Genomic_DNA"/>
</dbReference>
<dbReference type="HOGENOM" id="CLU_082116_0_0_11"/>
<reference evidence="8 9" key="1">
    <citation type="submission" date="2011-08" db="EMBL/GenBank/DDBJ databases">
        <title>The Genome Sequence of Rothia mucilaginosa M508.</title>
        <authorList>
            <consortium name="The Broad Institute Genome Sequencing Platform"/>
            <consortium name="The Broad Institute Genome Sequencing Center for Infectious Disease"/>
            <person name="Earl A."/>
            <person name="Ward D."/>
            <person name="Feldgarden M."/>
            <person name="Gevers D."/>
            <person name="Sibley C.D."/>
            <person name="Field T.R."/>
            <person name="Grinwis M."/>
            <person name="Eshaghurshan C.S."/>
            <person name="Surette M.G."/>
            <person name="Young S.K."/>
            <person name="Zeng Q."/>
            <person name="Gargeya S."/>
            <person name="Fitzgerald M."/>
            <person name="Haas B."/>
            <person name="Abouelleil A."/>
            <person name="Alvarado L."/>
            <person name="Arachchi H.M."/>
            <person name="Berlin A."/>
            <person name="Brown A."/>
            <person name="Chapman S.B."/>
            <person name="Chen Z."/>
            <person name="Dunbar C."/>
            <person name="Freedman E."/>
            <person name="Gearin G."/>
            <person name="Gellesch M."/>
            <person name="Goldberg J."/>
            <person name="Griggs A."/>
            <person name="Gujja S."/>
            <person name="Heiman D."/>
            <person name="Howarth C."/>
            <person name="Larson L."/>
            <person name="Lui A."/>
            <person name="MacDonald P.J.P."/>
            <person name="Montmayeur A."/>
            <person name="Murphy C."/>
            <person name="Neiman D."/>
            <person name="Pearson M."/>
            <person name="Priest M."/>
            <person name="Roberts A."/>
            <person name="Saif S."/>
            <person name="Shea T."/>
            <person name="Shenoy N."/>
            <person name="Sisk P."/>
            <person name="Stolte C."/>
            <person name="Sykes S."/>
            <person name="Wortman J."/>
            <person name="Nusbaum C."/>
            <person name="Birren B."/>
        </authorList>
    </citation>
    <scope>NUCLEOTIDE SEQUENCE [LARGE SCALE GENOMIC DNA]</scope>
    <source>
        <strain evidence="8 9">M508</strain>
    </source>
</reference>
<gene>
    <name evidence="6" type="primary">sepF</name>
    <name evidence="8" type="ORF">HMPREF0737_01225</name>
</gene>
<keyword evidence="3 6" id="KW-0717">Septation</keyword>
<dbReference type="PATRIC" id="fig|563033.4.peg.1221"/>
<evidence type="ECO:0000313" key="8">
    <source>
        <dbReference type="EMBL" id="EHB88102.1"/>
    </source>
</evidence>
<dbReference type="InterPro" id="IPR023052">
    <property type="entry name" value="Cell_div_SepF"/>
</dbReference>
<sequence length="295" mass="32515">MAKQSRLAGFLGLERYQDAEATPEESPQAVQADTRREANASAGQAATAQKTDSANRLSALPGSAQYSNSTAEPQSETYHPQDEAAYTEQEEYLQADSYDDGTETEYLDAEESADGRATVDAAAYATAHTPETTADLAETEQTWDDASADNWEDTPVPNTEYTEQYADTYSNDGYYEQGYEPEETNGYTYGYEEEEDELRRITTIHPRSYNDAKIIGEAFRENIPVIMNVEEMPDADAKRLVDFASGLAFALEGRIERVTAKVFLLTPSNLEVLGVANSEVPAGFETDGEFPFDQG</sequence>
<feature type="region of interest" description="Disordered" evidence="7">
    <location>
        <begin position="1"/>
        <end position="115"/>
    </location>
</feature>
<evidence type="ECO:0000256" key="3">
    <source>
        <dbReference type="ARBA" id="ARBA00023210"/>
    </source>
</evidence>
<comment type="subunit">
    <text evidence="6">Homodimer. Interacts with FtsZ.</text>
</comment>
<name>G5ESG5_9MICC</name>
<evidence type="ECO:0000313" key="9">
    <source>
        <dbReference type="Proteomes" id="UP000004897"/>
    </source>
</evidence>
<keyword evidence="4 6" id="KW-0131">Cell cycle</keyword>
<dbReference type="PANTHER" id="PTHR35798:SF1">
    <property type="entry name" value="CELL DIVISION PROTEIN SEPF"/>
    <property type="match status" value="1"/>
</dbReference>
<evidence type="ECO:0000256" key="4">
    <source>
        <dbReference type="ARBA" id="ARBA00023306"/>
    </source>
</evidence>
<feature type="compositionally biased region" description="Polar residues" evidence="7">
    <location>
        <begin position="64"/>
        <end position="78"/>
    </location>
</feature>
<evidence type="ECO:0000256" key="5">
    <source>
        <dbReference type="ARBA" id="ARBA00044936"/>
    </source>
</evidence>
<dbReference type="HAMAP" id="MF_01197">
    <property type="entry name" value="SepF"/>
    <property type="match status" value="1"/>
</dbReference>
<evidence type="ECO:0000256" key="1">
    <source>
        <dbReference type="ARBA" id="ARBA00022490"/>
    </source>
</evidence>
<feature type="compositionally biased region" description="Acidic residues" evidence="7">
    <location>
        <begin position="88"/>
        <end position="112"/>
    </location>
</feature>
<keyword evidence="2 6" id="KW-0132">Cell division</keyword>
<comment type="function">
    <text evidence="5 6">Cell division protein that is part of the divisome complex and is recruited early to the Z-ring. Probably stimulates Z-ring formation, perhaps through the cross-linking of FtsZ protofilaments. Its function overlaps with FtsA.</text>
</comment>
<accession>G5ESG5</accession>
<dbReference type="Pfam" id="PF04472">
    <property type="entry name" value="SepF"/>
    <property type="match status" value="1"/>
</dbReference>
<organism evidence="8 9">
    <name type="scientific">Rothia mucilaginosa M508</name>
    <dbReference type="NCBI Taxonomy" id="563033"/>
    <lineage>
        <taxon>Bacteria</taxon>
        <taxon>Bacillati</taxon>
        <taxon>Actinomycetota</taxon>
        <taxon>Actinomycetes</taxon>
        <taxon>Micrococcales</taxon>
        <taxon>Micrococcaceae</taxon>
        <taxon>Rothia</taxon>
    </lineage>
</organism>
<dbReference type="InterPro" id="IPR038594">
    <property type="entry name" value="SepF-like_sf"/>
</dbReference>
<dbReference type="GO" id="GO:0005737">
    <property type="term" value="C:cytoplasm"/>
    <property type="evidence" value="ECO:0007669"/>
    <property type="project" value="UniProtKB-SubCell"/>
</dbReference>
<comment type="caution">
    <text evidence="8">The sequence shown here is derived from an EMBL/GenBank/DDBJ whole genome shotgun (WGS) entry which is preliminary data.</text>
</comment>
<keyword evidence="1 6" id="KW-0963">Cytoplasm</keyword>
<dbReference type="GO" id="GO:0043093">
    <property type="term" value="P:FtsZ-dependent cytokinesis"/>
    <property type="evidence" value="ECO:0007669"/>
    <property type="project" value="UniProtKB-UniRule"/>
</dbReference>
<dbReference type="Proteomes" id="UP000004897">
    <property type="component" value="Unassembled WGS sequence"/>
</dbReference>
<proteinExistence type="inferred from homology"/>
<comment type="similarity">
    <text evidence="6">Belongs to the SepF family.</text>
</comment>
<dbReference type="AlphaFoldDB" id="G5ESG5"/>
<evidence type="ECO:0000256" key="2">
    <source>
        <dbReference type="ARBA" id="ARBA00022618"/>
    </source>
</evidence>
<dbReference type="PANTHER" id="PTHR35798">
    <property type="entry name" value="CELL DIVISION PROTEIN SEPF"/>
    <property type="match status" value="1"/>
</dbReference>
<feature type="compositionally biased region" description="Low complexity" evidence="7">
    <location>
        <begin position="39"/>
        <end position="48"/>
    </location>
</feature>
<dbReference type="GO" id="GO:0000917">
    <property type="term" value="P:division septum assembly"/>
    <property type="evidence" value="ECO:0007669"/>
    <property type="project" value="UniProtKB-KW"/>
</dbReference>
<evidence type="ECO:0000256" key="6">
    <source>
        <dbReference type="HAMAP-Rule" id="MF_01197"/>
    </source>
</evidence>
<dbReference type="InterPro" id="IPR007561">
    <property type="entry name" value="Cell_div_SepF/SepF-rel"/>
</dbReference>